<evidence type="ECO:0000313" key="1">
    <source>
        <dbReference type="EMBL" id="KAG5548428.1"/>
    </source>
</evidence>
<dbReference type="Proteomes" id="UP000823749">
    <property type="component" value="Chromosome 5"/>
</dbReference>
<dbReference type="PANTHER" id="PTHR46033">
    <property type="entry name" value="PROTEIN MAIN-LIKE 2"/>
    <property type="match status" value="1"/>
</dbReference>
<comment type="caution">
    <text evidence="1">The sequence shown here is derived from an EMBL/GenBank/DDBJ whole genome shotgun (WGS) entry which is preliminary data.</text>
</comment>
<keyword evidence="2" id="KW-1185">Reference proteome</keyword>
<dbReference type="InterPro" id="IPR044824">
    <property type="entry name" value="MAIN-like"/>
</dbReference>
<sequence>MTQSTNATPLHCGRAVEFYSVHFVEIEIVRDVGEPPVDSKTLKVRQSEARLKKLDPPAPPVLELIRQAGFGGVLDLLLPVDGELVIGKSTEEWGPLCQQLLGIVPVPDVDRKGGKVMMTWLREHFKRYLAAGYTEEDVRQQAQELRQRLPLKSLPLSMPRLSEWWVDHFHSLNLPTHVVGYYINYFDMQRPDEVVWRPYSKELIASLPPNCRAGRAIWMAKVPLLNFLMVQMHMPDRDHRAELEMWNNRLDHIVPAGKADPHEYAYPADDPYVTWYERITIQYISRLGGGADKADIDLDELRSIGEERVGAMEYLEKWLRKRPPMAPNQPQAEGVNVAKQVGPLHEPAIEVENAAAQEPVDPMPYRIQWTSGLVLHCKMQMGVLPVLKRKQTLDEDDGGNLDALGEVT</sequence>
<dbReference type="GO" id="GO:0010073">
    <property type="term" value="P:meristem maintenance"/>
    <property type="evidence" value="ECO:0007669"/>
    <property type="project" value="InterPro"/>
</dbReference>
<accession>A0AAV6K7J9</accession>
<protein>
    <submittedName>
        <fullName evidence="1">Uncharacterized protein</fullName>
    </submittedName>
</protein>
<dbReference type="EMBL" id="JACTNZ010000005">
    <property type="protein sequence ID" value="KAG5548428.1"/>
    <property type="molecule type" value="Genomic_DNA"/>
</dbReference>
<dbReference type="PANTHER" id="PTHR46033:SF8">
    <property type="entry name" value="PROTEIN MAINTENANCE OF MERISTEMS-LIKE"/>
    <property type="match status" value="1"/>
</dbReference>
<reference evidence="1" key="1">
    <citation type="submission" date="2020-08" db="EMBL/GenBank/DDBJ databases">
        <title>Plant Genome Project.</title>
        <authorList>
            <person name="Zhang R.-G."/>
        </authorList>
    </citation>
    <scope>NUCLEOTIDE SEQUENCE</scope>
    <source>
        <strain evidence="1">WSP0</strain>
        <tissue evidence="1">Leaf</tissue>
    </source>
</reference>
<proteinExistence type="predicted"/>
<gene>
    <name evidence="1" type="ORF">RHGRI_013947</name>
</gene>
<organism evidence="1 2">
    <name type="scientific">Rhododendron griersonianum</name>
    <dbReference type="NCBI Taxonomy" id="479676"/>
    <lineage>
        <taxon>Eukaryota</taxon>
        <taxon>Viridiplantae</taxon>
        <taxon>Streptophyta</taxon>
        <taxon>Embryophyta</taxon>
        <taxon>Tracheophyta</taxon>
        <taxon>Spermatophyta</taxon>
        <taxon>Magnoliopsida</taxon>
        <taxon>eudicotyledons</taxon>
        <taxon>Gunneridae</taxon>
        <taxon>Pentapetalae</taxon>
        <taxon>asterids</taxon>
        <taxon>Ericales</taxon>
        <taxon>Ericaceae</taxon>
        <taxon>Ericoideae</taxon>
        <taxon>Rhodoreae</taxon>
        <taxon>Rhododendron</taxon>
    </lineage>
</organism>
<dbReference type="AlphaFoldDB" id="A0AAV6K7J9"/>
<evidence type="ECO:0000313" key="2">
    <source>
        <dbReference type="Proteomes" id="UP000823749"/>
    </source>
</evidence>
<name>A0AAV6K7J9_9ERIC</name>